<keyword evidence="2 7" id="KW-0813">Transport</keyword>
<dbReference type="PANTHER" id="PTHR30151:SF19">
    <property type="entry name" value="ABC TRANSPORTER PERMEASE"/>
    <property type="match status" value="1"/>
</dbReference>
<accession>A0ABW5V5N9</accession>
<feature type="transmembrane region" description="Helical" evidence="7">
    <location>
        <begin position="142"/>
        <end position="162"/>
    </location>
</feature>
<evidence type="ECO:0000256" key="7">
    <source>
        <dbReference type="RuleBase" id="RU363032"/>
    </source>
</evidence>
<evidence type="ECO:0000256" key="5">
    <source>
        <dbReference type="ARBA" id="ARBA00022989"/>
    </source>
</evidence>
<keyword evidence="6 7" id="KW-0472">Membrane</keyword>
<evidence type="ECO:0000256" key="6">
    <source>
        <dbReference type="ARBA" id="ARBA00023136"/>
    </source>
</evidence>
<dbReference type="PRINTS" id="PR00173">
    <property type="entry name" value="EDTRNSPORT"/>
</dbReference>
<dbReference type="RefSeq" id="WP_382392514.1">
    <property type="nucleotide sequence ID" value="NZ_JBHUNA010000013.1"/>
</dbReference>
<feature type="transmembrane region" description="Helical" evidence="7">
    <location>
        <begin position="115"/>
        <end position="136"/>
    </location>
</feature>
<dbReference type="CDD" id="cd06261">
    <property type="entry name" value="TM_PBP2"/>
    <property type="match status" value="1"/>
</dbReference>
<keyword evidence="3" id="KW-1003">Cell membrane</keyword>
<dbReference type="PROSITE" id="PS50928">
    <property type="entry name" value="ABC_TM1"/>
    <property type="match status" value="1"/>
</dbReference>
<dbReference type="PANTHER" id="PTHR30151">
    <property type="entry name" value="ALKANE SULFONATE ABC TRANSPORTER-RELATED, MEMBRANE SUBUNIT"/>
    <property type="match status" value="1"/>
</dbReference>
<evidence type="ECO:0000313" key="9">
    <source>
        <dbReference type="EMBL" id="MFD2760731.1"/>
    </source>
</evidence>
<evidence type="ECO:0000256" key="3">
    <source>
        <dbReference type="ARBA" id="ARBA00022475"/>
    </source>
</evidence>
<keyword evidence="5 7" id="KW-1133">Transmembrane helix</keyword>
<evidence type="ECO:0000256" key="4">
    <source>
        <dbReference type="ARBA" id="ARBA00022692"/>
    </source>
</evidence>
<keyword evidence="4 7" id="KW-0812">Transmembrane</keyword>
<comment type="subcellular location">
    <subcellularLocation>
        <location evidence="1 7">Cell membrane</location>
        <topology evidence="1 7">Multi-pass membrane protein</topology>
    </subcellularLocation>
</comment>
<feature type="transmembrane region" description="Helical" evidence="7">
    <location>
        <begin position="24"/>
        <end position="43"/>
    </location>
</feature>
<feature type="transmembrane region" description="Helical" evidence="7">
    <location>
        <begin position="226"/>
        <end position="254"/>
    </location>
</feature>
<reference evidence="10" key="1">
    <citation type="journal article" date="2019" name="Int. J. Syst. Evol. Microbiol.">
        <title>The Global Catalogue of Microorganisms (GCM) 10K type strain sequencing project: providing services to taxonomists for standard genome sequencing and annotation.</title>
        <authorList>
            <consortium name="The Broad Institute Genomics Platform"/>
            <consortium name="The Broad Institute Genome Sequencing Center for Infectious Disease"/>
            <person name="Wu L."/>
            <person name="Ma J."/>
        </authorList>
    </citation>
    <scope>NUCLEOTIDE SEQUENCE [LARGE SCALE GENOMIC DNA]</scope>
    <source>
        <strain evidence="10">TISTR 1535</strain>
    </source>
</reference>
<name>A0ABW5V5N9_9BACI</name>
<comment type="similarity">
    <text evidence="7">Belongs to the binding-protein-dependent transport system permease family.</text>
</comment>
<sequence>MVKHESDRQLFESYKRRIKREKRVVYACQLIMLVSVFGLWELASRMNWIDSLFFSSPSEVYHVLTKRFADGTMLIHLQVTLLETVAGFLIGTILGIIMATILWSSERFSRIMHPYLVVMKAMPKVALAPIIIVAIGSGYVSIITMGAIISVVITTLVVYSAFRKVDPNYIKVLKSFKASRGQIFKEAVFPAAIPAMISTLKVNVSLSWVGVVVGEFLVSREGLGYLIVYGFQAFNFSLVMSSLILIAIFAALMYKVVERIEKTLLKHTQ</sequence>
<dbReference type="EMBL" id="JBHUNA010000013">
    <property type="protein sequence ID" value="MFD2760731.1"/>
    <property type="molecule type" value="Genomic_DNA"/>
</dbReference>
<dbReference type="Proteomes" id="UP001597502">
    <property type="component" value="Unassembled WGS sequence"/>
</dbReference>
<evidence type="ECO:0000313" key="10">
    <source>
        <dbReference type="Proteomes" id="UP001597502"/>
    </source>
</evidence>
<dbReference type="InterPro" id="IPR000515">
    <property type="entry name" value="MetI-like"/>
</dbReference>
<evidence type="ECO:0000259" key="8">
    <source>
        <dbReference type="PROSITE" id="PS50928"/>
    </source>
</evidence>
<protein>
    <submittedName>
        <fullName evidence="9">ABC transporter permease</fullName>
    </submittedName>
</protein>
<feature type="transmembrane region" description="Helical" evidence="7">
    <location>
        <begin position="183"/>
        <end position="206"/>
    </location>
</feature>
<feature type="domain" description="ABC transmembrane type-1" evidence="8">
    <location>
        <begin position="73"/>
        <end position="257"/>
    </location>
</feature>
<evidence type="ECO:0000256" key="1">
    <source>
        <dbReference type="ARBA" id="ARBA00004651"/>
    </source>
</evidence>
<gene>
    <name evidence="9" type="ORF">ACFSUO_07040</name>
</gene>
<dbReference type="InterPro" id="IPR035906">
    <property type="entry name" value="MetI-like_sf"/>
</dbReference>
<keyword evidence="10" id="KW-1185">Reference proteome</keyword>
<dbReference type="Pfam" id="PF00528">
    <property type="entry name" value="BPD_transp_1"/>
    <property type="match status" value="1"/>
</dbReference>
<comment type="caution">
    <text evidence="9">The sequence shown here is derived from an EMBL/GenBank/DDBJ whole genome shotgun (WGS) entry which is preliminary data.</text>
</comment>
<dbReference type="Gene3D" id="1.10.3720.10">
    <property type="entry name" value="MetI-like"/>
    <property type="match status" value="1"/>
</dbReference>
<evidence type="ECO:0000256" key="2">
    <source>
        <dbReference type="ARBA" id="ARBA00022448"/>
    </source>
</evidence>
<feature type="transmembrane region" description="Helical" evidence="7">
    <location>
        <begin position="85"/>
        <end position="103"/>
    </location>
</feature>
<dbReference type="SUPFAM" id="SSF161098">
    <property type="entry name" value="MetI-like"/>
    <property type="match status" value="1"/>
</dbReference>
<organism evidence="9 10">
    <name type="scientific">Lentibacillus juripiscarius</name>
    <dbReference type="NCBI Taxonomy" id="257446"/>
    <lineage>
        <taxon>Bacteria</taxon>
        <taxon>Bacillati</taxon>
        <taxon>Bacillota</taxon>
        <taxon>Bacilli</taxon>
        <taxon>Bacillales</taxon>
        <taxon>Bacillaceae</taxon>
        <taxon>Lentibacillus</taxon>
    </lineage>
</organism>
<proteinExistence type="inferred from homology"/>